<organism evidence="1 2">
    <name type="scientific">Ruminiclostridium hungatei</name>
    <name type="common">Clostridium hungatei</name>
    <dbReference type="NCBI Taxonomy" id="48256"/>
    <lineage>
        <taxon>Bacteria</taxon>
        <taxon>Bacillati</taxon>
        <taxon>Bacillota</taxon>
        <taxon>Clostridia</taxon>
        <taxon>Eubacteriales</taxon>
        <taxon>Oscillospiraceae</taxon>
        <taxon>Ruminiclostridium</taxon>
    </lineage>
</organism>
<gene>
    <name evidence="1" type="ORF">CLHUN_06180</name>
</gene>
<evidence type="ECO:0000313" key="2">
    <source>
        <dbReference type="Proteomes" id="UP000191554"/>
    </source>
</evidence>
<dbReference type="STRING" id="48256.CLHUN_06180"/>
<evidence type="ECO:0000313" key="1">
    <source>
        <dbReference type="EMBL" id="OPX45681.1"/>
    </source>
</evidence>
<protein>
    <submittedName>
        <fullName evidence="1">Uncharacterized protein</fullName>
    </submittedName>
</protein>
<dbReference type="Proteomes" id="UP000191554">
    <property type="component" value="Unassembled WGS sequence"/>
</dbReference>
<name>A0A1V4SQW9_RUMHU</name>
<dbReference type="EMBL" id="MZGX01000003">
    <property type="protein sequence ID" value="OPX45681.1"/>
    <property type="molecule type" value="Genomic_DNA"/>
</dbReference>
<accession>A0A1V4SQW9</accession>
<comment type="caution">
    <text evidence="1">The sequence shown here is derived from an EMBL/GenBank/DDBJ whole genome shotgun (WGS) entry which is preliminary data.</text>
</comment>
<sequence length="34" mass="4154">MDDNPEDTSNNYPMFCWILLKKKKRFAINYFGRP</sequence>
<reference evidence="1 2" key="1">
    <citation type="submission" date="2017-03" db="EMBL/GenBank/DDBJ databases">
        <title>Genome sequence of Clostridium hungatei DSM 14427.</title>
        <authorList>
            <person name="Poehlein A."/>
            <person name="Daniel R."/>
        </authorList>
    </citation>
    <scope>NUCLEOTIDE SEQUENCE [LARGE SCALE GENOMIC DNA]</scope>
    <source>
        <strain evidence="1 2">DSM 14427</strain>
    </source>
</reference>
<proteinExistence type="predicted"/>
<dbReference type="AlphaFoldDB" id="A0A1V4SQW9"/>
<keyword evidence="2" id="KW-1185">Reference proteome</keyword>